<accession>A0A251SZ65</accession>
<keyword evidence="3" id="KW-1185">Reference proteome</keyword>
<feature type="compositionally biased region" description="Basic residues" evidence="1">
    <location>
        <begin position="1"/>
        <end position="22"/>
    </location>
</feature>
<evidence type="ECO:0000256" key="1">
    <source>
        <dbReference type="SAM" id="MobiDB-lite"/>
    </source>
</evidence>
<dbReference type="InParanoid" id="A0A251SZ65"/>
<organism evidence="2 3">
    <name type="scientific">Helianthus annuus</name>
    <name type="common">Common sunflower</name>
    <dbReference type="NCBI Taxonomy" id="4232"/>
    <lineage>
        <taxon>Eukaryota</taxon>
        <taxon>Viridiplantae</taxon>
        <taxon>Streptophyta</taxon>
        <taxon>Embryophyta</taxon>
        <taxon>Tracheophyta</taxon>
        <taxon>Spermatophyta</taxon>
        <taxon>Magnoliopsida</taxon>
        <taxon>eudicotyledons</taxon>
        <taxon>Gunneridae</taxon>
        <taxon>Pentapetalae</taxon>
        <taxon>asterids</taxon>
        <taxon>campanulids</taxon>
        <taxon>Asterales</taxon>
        <taxon>Asteraceae</taxon>
        <taxon>Asteroideae</taxon>
        <taxon>Heliantheae alliance</taxon>
        <taxon>Heliantheae</taxon>
        <taxon>Helianthus</taxon>
    </lineage>
</organism>
<dbReference type="Proteomes" id="UP000215914">
    <property type="component" value="Chromosome 12"/>
</dbReference>
<gene>
    <name evidence="2" type="ORF">HannXRQ_Chr12g0354601</name>
</gene>
<feature type="compositionally biased region" description="Pro residues" evidence="1">
    <location>
        <begin position="30"/>
        <end position="43"/>
    </location>
</feature>
<feature type="compositionally biased region" description="Low complexity" evidence="1">
    <location>
        <begin position="44"/>
        <end position="55"/>
    </location>
</feature>
<evidence type="ECO:0000313" key="3">
    <source>
        <dbReference type="Proteomes" id="UP000215914"/>
    </source>
</evidence>
<proteinExistence type="predicted"/>
<evidence type="ECO:0000313" key="2">
    <source>
        <dbReference type="EMBL" id="OTG03732.1"/>
    </source>
</evidence>
<reference evidence="3" key="1">
    <citation type="journal article" date="2017" name="Nature">
        <title>The sunflower genome provides insights into oil metabolism, flowering and Asterid evolution.</title>
        <authorList>
            <person name="Badouin H."/>
            <person name="Gouzy J."/>
            <person name="Grassa C.J."/>
            <person name="Murat F."/>
            <person name="Staton S.E."/>
            <person name="Cottret L."/>
            <person name="Lelandais-Briere C."/>
            <person name="Owens G.L."/>
            <person name="Carrere S."/>
            <person name="Mayjonade B."/>
            <person name="Legrand L."/>
            <person name="Gill N."/>
            <person name="Kane N.C."/>
            <person name="Bowers J.E."/>
            <person name="Hubner S."/>
            <person name="Bellec A."/>
            <person name="Berard A."/>
            <person name="Berges H."/>
            <person name="Blanchet N."/>
            <person name="Boniface M.C."/>
            <person name="Brunel D."/>
            <person name="Catrice O."/>
            <person name="Chaidir N."/>
            <person name="Claudel C."/>
            <person name="Donnadieu C."/>
            <person name="Faraut T."/>
            <person name="Fievet G."/>
            <person name="Helmstetter N."/>
            <person name="King M."/>
            <person name="Knapp S.J."/>
            <person name="Lai Z."/>
            <person name="Le Paslier M.C."/>
            <person name="Lippi Y."/>
            <person name="Lorenzon L."/>
            <person name="Mandel J.R."/>
            <person name="Marage G."/>
            <person name="Marchand G."/>
            <person name="Marquand E."/>
            <person name="Bret-Mestries E."/>
            <person name="Morien E."/>
            <person name="Nambeesan S."/>
            <person name="Nguyen T."/>
            <person name="Pegot-Espagnet P."/>
            <person name="Pouilly N."/>
            <person name="Raftis F."/>
            <person name="Sallet E."/>
            <person name="Schiex T."/>
            <person name="Thomas J."/>
            <person name="Vandecasteele C."/>
            <person name="Vares D."/>
            <person name="Vear F."/>
            <person name="Vautrin S."/>
            <person name="Crespi M."/>
            <person name="Mangin B."/>
            <person name="Burke J.M."/>
            <person name="Salse J."/>
            <person name="Munos S."/>
            <person name="Vincourt P."/>
            <person name="Rieseberg L.H."/>
            <person name="Langlade N.B."/>
        </authorList>
    </citation>
    <scope>NUCLEOTIDE SEQUENCE [LARGE SCALE GENOMIC DNA]</scope>
    <source>
        <strain evidence="3">cv. SF193</strain>
    </source>
</reference>
<feature type="region of interest" description="Disordered" evidence="1">
    <location>
        <begin position="1"/>
        <end position="55"/>
    </location>
</feature>
<dbReference type="AlphaFoldDB" id="A0A251SZ65"/>
<protein>
    <submittedName>
        <fullName evidence="2">Uncharacterized protein</fullName>
    </submittedName>
</protein>
<name>A0A251SZ65_HELAN</name>
<sequence>MGFRHDQRHRRTQTPSHLRGRIGRTVQTPQAPPPPPPPPPSAPQPSSQPQAQRYT</sequence>
<dbReference type="EMBL" id="CM007901">
    <property type="protein sequence ID" value="OTG03732.1"/>
    <property type="molecule type" value="Genomic_DNA"/>
</dbReference>